<dbReference type="PANTHER" id="PTHR43201:SF5">
    <property type="entry name" value="MEDIUM-CHAIN ACYL-COA LIGASE ACSF2, MITOCHONDRIAL"/>
    <property type="match status" value="1"/>
</dbReference>
<keyword evidence="7" id="KW-1185">Reference proteome</keyword>
<dbReference type="Gene3D" id="3.40.50.980">
    <property type="match status" value="2"/>
</dbReference>
<dbReference type="InterPro" id="IPR042099">
    <property type="entry name" value="ANL_N_sf"/>
</dbReference>
<dbReference type="GO" id="GO:0031956">
    <property type="term" value="F:medium-chain fatty acid-CoA ligase activity"/>
    <property type="evidence" value="ECO:0007669"/>
    <property type="project" value="TreeGrafter"/>
</dbReference>
<evidence type="ECO:0000313" key="7">
    <source>
        <dbReference type="Proteomes" id="UP000007431"/>
    </source>
</evidence>
<evidence type="ECO:0000259" key="5">
    <source>
        <dbReference type="Pfam" id="PF13193"/>
    </source>
</evidence>
<sequence>MAWIPKVSVEEAQRQLRAPGSLLETEEVCIDGRVLRTFKNLPPSCRALWLGAVKMYPEREFIVFEDQRYTFRAAHERASLNRPRTDGDAGDHVGLVARNLPDYLILFWACHLLGAVPVLVNALLPAETIKYCLVKCHCKLIVLDWERANLLVNAVDGLVRDSHATCGIVVIHAAEGKRTWKGIKTLNEELKQYSGDVSTVISADPALVPEDNAIILFTSGTTGLPKGALSTQRAFLSLLFNVRSKRLNLTLSTDPKQSIAGTRRAMLRRGEEIPTGVVPEAIGILLPVPLFHITGMAITLMAVFGGAKLVLVRKYNPKQAVTLIKRENVTFITAVPTIISDLIDLGTSELAGHEFATLGMGGAPVHNQLVQRAKKSFPKTMMAQGYGLTETNATATSNSAEDFAARPASCGLPTPVTDILIVDDDGKVLPPGHAGEIWVRGPQVMKKYYNDPAGGRGDGEGSCSAAIGKMIGKLNVWCICDTGIYEGALWGILGVGYVSDYGMQQDGWFKTGDVGVMCAEGFLYIRDRKKDMIIRGGENIDCLSIEEALYTEPGVLEAAAVGVPDERLGELPVAVVSVKQVYRGKVTEKSLLSLINQKLPRFAAPVMISVRDGELVHNAAGKAMKNVLRQQAAEEWEKRKKMGGQAKAKL</sequence>
<name>D8QLD6_SCHCM</name>
<organism evidence="7">
    <name type="scientific">Schizophyllum commune (strain H4-8 / FGSC 9210)</name>
    <name type="common">Split gill fungus</name>
    <dbReference type="NCBI Taxonomy" id="578458"/>
    <lineage>
        <taxon>Eukaryota</taxon>
        <taxon>Fungi</taxon>
        <taxon>Dikarya</taxon>
        <taxon>Basidiomycota</taxon>
        <taxon>Agaricomycotina</taxon>
        <taxon>Agaricomycetes</taxon>
        <taxon>Agaricomycetidae</taxon>
        <taxon>Agaricales</taxon>
        <taxon>Schizophyllaceae</taxon>
        <taxon>Schizophyllum</taxon>
    </lineage>
</organism>
<dbReference type="VEuPathDB" id="FungiDB:SCHCODRAFT_01176878"/>
<evidence type="ECO:0000313" key="6">
    <source>
        <dbReference type="EMBL" id="EFI91331.1"/>
    </source>
</evidence>
<dbReference type="EMBL" id="GL377318">
    <property type="protein sequence ID" value="EFI91331.1"/>
    <property type="molecule type" value="Genomic_DNA"/>
</dbReference>
<keyword evidence="3" id="KW-1133">Transmembrane helix</keyword>
<feature type="domain" description="AMP-dependent synthetase/ligase" evidence="4">
    <location>
        <begin position="53"/>
        <end position="449"/>
    </location>
</feature>
<dbReference type="STRING" id="578458.D8QLD6"/>
<reference evidence="6 7" key="1">
    <citation type="journal article" date="2010" name="Nat. Biotechnol.">
        <title>Genome sequence of the model mushroom Schizophyllum commune.</title>
        <authorList>
            <person name="Ohm R.A."/>
            <person name="de Jong J.F."/>
            <person name="Lugones L.G."/>
            <person name="Aerts A."/>
            <person name="Kothe E."/>
            <person name="Stajich J.E."/>
            <person name="de Vries R.P."/>
            <person name="Record E."/>
            <person name="Levasseur A."/>
            <person name="Baker S.E."/>
            <person name="Bartholomew K.A."/>
            <person name="Coutinho P.M."/>
            <person name="Erdmann S."/>
            <person name="Fowler T.J."/>
            <person name="Gathman A.C."/>
            <person name="Lombard V."/>
            <person name="Henrissat B."/>
            <person name="Knabe N."/>
            <person name="Kuees U."/>
            <person name="Lilly W.W."/>
            <person name="Lindquist E."/>
            <person name="Lucas S."/>
            <person name="Magnuson J.K."/>
            <person name="Piumi F."/>
            <person name="Raudaskoski M."/>
            <person name="Salamov A."/>
            <person name="Schmutz J."/>
            <person name="Schwarze F.W.M.R."/>
            <person name="vanKuyk P.A."/>
            <person name="Horton J.S."/>
            <person name="Grigoriev I.V."/>
            <person name="Woesten H.A.B."/>
        </authorList>
    </citation>
    <scope>NUCLEOTIDE SEQUENCE [LARGE SCALE GENOMIC DNA]</scope>
    <source>
        <strain evidence="7">H4-8 / FGSC 9210</strain>
    </source>
</reference>
<feature type="non-terminal residue" evidence="6">
    <location>
        <position position="650"/>
    </location>
</feature>
<dbReference type="Gene3D" id="3.40.50.12780">
    <property type="entry name" value="N-terminal domain of ligase-like"/>
    <property type="match status" value="1"/>
</dbReference>
<dbReference type="Proteomes" id="UP000007431">
    <property type="component" value="Unassembled WGS sequence"/>
</dbReference>
<evidence type="ECO:0000256" key="2">
    <source>
        <dbReference type="ARBA" id="ARBA00022598"/>
    </source>
</evidence>
<feature type="transmembrane region" description="Helical" evidence="3">
    <location>
        <begin position="290"/>
        <end position="311"/>
    </location>
</feature>
<dbReference type="PANTHER" id="PTHR43201">
    <property type="entry name" value="ACYL-COA SYNTHETASE"/>
    <property type="match status" value="1"/>
</dbReference>
<keyword evidence="3" id="KW-0812">Transmembrane</keyword>
<feature type="domain" description="AMP-binding enzyme C-terminal" evidence="5">
    <location>
        <begin position="545"/>
        <end position="622"/>
    </location>
</feature>
<dbReference type="GO" id="GO:0006631">
    <property type="term" value="P:fatty acid metabolic process"/>
    <property type="evidence" value="ECO:0007669"/>
    <property type="project" value="TreeGrafter"/>
</dbReference>
<proteinExistence type="inferred from homology"/>
<dbReference type="InParanoid" id="D8QLD6"/>
<dbReference type="InterPro" id="IPR000873">
    <property type="entry name" value="AMP-dep_synth/lig_dom"/>
</dbReference>
<keyword evidence="2" id="KW-0436">Ligase</keyword>
<dbReference type="HOGENOM" id="CLU_000022_59_0_1"/>
<dbReference type="Gene3D" id="2.30.38.10">
    <property type="entry name" value="Luciferase, Domain 3"/>
    <property type="match status" value="1"/>
</dbReference>
<accession>D8QLD6</accession>
<dbReference type="Gene3D" id="3.30.300.30">
    <property type="match status" value="1"/>
</dbReference>
<evidence type="ECO:0000256" key="3">
    <source>
        <dbReference type="SAM" id="Phobius"/>
    </source>
</evidence>
<dbReference type="SUPFAM" id="SSF56801">
    <property type="entry name" value="Acetyl-CoA synthetase-like"/>
    <property type="match status" value="1"/>
</dbReference>
<evidence type="ECO:0000256" key="1">
    <source>
        <dbReference type="ARBA" id="ARBA00006432"/>
    </source>
</evidence>
<evidence type="ECO:0008006" key="8">
    <source>
        <dbReference type="Google" id="ProtNLM"/>
    </source>
</evidence>
<dbReference type="InterPro" id="IPR020845">
    <property type="entry name" value="AMP-binding_CS"/>
</dbReference>
<dbReference type="OMA" id="GWWVPRE"/>
<evidence type="ECO:0000259" key="4">
    <source>
        <dbReference type="Pfam" id="PF00501"/>
    </source>
</evidence>
<dbReference type="InterPro" id="IPR045851">
    <property type="entry name" value="AMP-bd_C_sf"/>
</dbReference>
<dbReference type="eggNOG" id="KOG1176">
    <property type="taxonomic scope" value="Eukaryota"/>
</dbReference>
<dbReference type="Pfam" id="PF00501">
    <property type="entry name" value="AMP-binding"/>
    <property type="match status" value="1"/>
</dbReference>
<comment type="similarity">
    <text evidence="1">Belongs to the ATP-dependent AMP-binding enzyme family.</text>
</comment>
<dbReference type="PROSITE" id="PS00455">
    <property type="entry name" value="AMP_BINDING"/>
    <property type="match status" value="1"/>
</dbReference>
<gene>
    <name evidence="6" type="ORF">SCHCODRAFT_114657</name>
</gene>
<dbReference type="Pfam" id="PF13193">
    <property type="entry name" value="AMP-binding_C"/>
    <property type="match status" value="1"/>
</dbReference>
<keyword evidence="3" id="KW-0472">Membrane</keyword>
<protein>
    <recommendedName>
        <fullName evidence="8">AMP-dependent synthetase/ligase domain-containing protein</fullName>
    </recommendedName>
</protein>
<dbReference type="InterPro" id="IPR025110">
    <property type="entry name" value="AMP-bd_C"/>
</dbReference>
<dbReference type="AlphaFoldDB" id="D8QLD6"/>